<feature type="domain" description="Glucose-methanol-choline oxidoreductase N-terminal" evidence="6">
    <location>
        <begin position="310"/>
        <end position="324"/>
    </location>
</feature>
<evidence type="ECO:0000313" key="8">
    <source>
        <dbReference type="Proteomes" id="UP001153321"/>
    </source>
</evidence>
<dbReference type="InterPro" id="IPR012132">
    <property type="entry name" value="GMC_OxRdtase"/>
</dbReference>
<dbReference type="SUPFAM" id="SSF51905">
    <property type="entry name" value="FAD/NAD(P)-binding domain"/>
    <property type="match status" value="1"/>
</dbReference>
<keyword evidence="8" id="KW-1185">Reference proteome</keyword>
<dbReference type="Pfam" id="PF05199">
    <property type="entry name" value="GMC_oxred_C"/>
    <property type="match status" value="1"/>
</dbReference>
<name>A0A9P0I8Y1_SPOLI</name>
<evidence type="ECO:0000256" key="1">
    <source>
        <dbReference type="ARBA" id="ARBA00001974"/>
    </source>
</evidence>
<evidence type="ECO:0000256" key="2">
    <source>
        <dbReference type="ARBA" id="ARBA00010790"/>
    </source>
</evidence>
<keyword evidence="4 5" id="KW-0274">FAD</keyword>
<dbReference type="PANTHER" id="PTHR11552:SF147">
    <property type="entry name" value="CHOLINE DEHYDROGENASE, MITOCHONDRIAL"/>
    <property type="match status" value="1"/>
</dbReference>
<dbReference type="Proteomes" id="UP001153321">
    <property type="component" value="Chromosome 27"/>
</dbReference>
<evidence type="ECO:0000313" key="7">
    <source>
        <dbReference type="EMBL" id="CAH1642397.1"/>
    </source>
</evidence>
<evidence type="ECO:0000259" key="6">
    <source>
        <dbReference type="PROSITE" id="PS00624"/>
    </source>
</evidence>
<protein>
    <recommendedName>
        <fullName evidence="6">Glucose-methanol-choline oxidoreductase N-terminal domain-containing protein</fullName>
    </recommendedName>
</protein>
<dbReference type="InterPro" id="IPR036188">
    <property type="entry name" value="FAD/NAD-bd_sf"/>
</dbReference>
<gene>
    <name evidence="7" type="ORF">SPLIT_LOCUS7753</name>
</gene>
<evidence type="ECO:0000256" key="4">
    <source>
        <dbReference type="ARBA" id="ARBA00022827"/>
    </source>
</evidence>
<evidence type="ECO:0000256" key="3">
    <source>
        <dbReference type="ARBA" id="ARBA00022630"/>
    </source>
</evidence>
<dbReference type="GO" id="GO:0016614">
    <property type="term" value="F:oxidoreductase activity, acting on CH-OH group of donors"/>
    <property type="evidence" value="ECO:0007669"/>
    <property type="project" value="InterPro"/>
</dbReference>
<dbReference type="InterPro" id="IPR007867">
    <property type="entry name" value="GMC_OxRtase_C"/>
</dbReference>
<dbReference type="PROSITE" id="PS00624">
    <property type="entry name" value="GMC_OXRED_2"/>
    <property type="match status" value="1"/>
</dbReference>
<dbReference type="PIRSF" id="PIRSF000137">
    <property type="entry name" value="Alcohol_oxidase"/>
    <property type="match status" value="1"/>
</dbReference>
<dbReference type="GO" id="GO:0050660">
    <property type="term" value="F:flavin adenine dinucleotide binding"/>
    <property type="evidence" value="ECO:0007669"/>
    <property type="project" value="InterPro"/>
</dbReference>
<dbReference type="Gene3D" id="3.30.560.10">
    <property type="entry name" value="Glucose Oxidase, domain 3"/>
    <property type="match status" value="1"/>
</dbReference>
<evidence type="ECO:0000256" key="5">
    <source>
        <dbReference type="PIRSR" id="PIRSR000137-2"/>
    </source>
</evidence>
<comment type="cofactor">
    <cofactor evidence="1 5">
        <name>FAD</name>
        <dbReference type="ChEBI" id="CHEBI:57692"/>
    </cofactor>
</comment>
<dbReference type="InterPro" id="IPR000172">
    <property type="entry name" value="GMC_OxRdtase_N"/>
</dbReference>
<accession>A0A9P0I8Y1</accession>
<dbReference type="Gene3D" id="3.50.50.60">
    <property type="entry name" value="FAD/NAD(P)-binding domain"/>
    <property type="match status" value="1"/>
</dbReference>
<dbReference type="Pfam" id="PF00732">
    <property type="entry name" value="GMC_oxred_N"/>
    <property type="match status" value="1"/>
</dbReference>
<dbReference type="PANTHER" id="PTHR11552">
    <property type="entry name" value="GLUCOSE-METHANOL-CHOLINE GMC OXIDOREDUCTASE"/>
    <property type="match status" value="1"/>
</dbReference>
<keyword evidence="3" id="KW-0285">Flavoprotein</keyword>
<proteinExistence type="inferred from homology"/>
<feature type="binding site" evidence="5">
    <location>
        <begin position="528"/>
        <end position="529"/>
    </location>
    <ligand>
        <name>FAD</name>
        <dbReference type="ChEBI" id="CHEBI:57692"/>
    </ligand>
</feature>
<dbReference type="EMBL" id="LR824558">
    <property type="protein sequence ID" value="CAH1642397.1"/>
    <property type="molecule type" value="Genomic_DNA"/>
</dbReference>
<dbReference type="SUPFAM" id="SSF54373">
    <property type="entry name" value="FAD-linked reductases, C-terminal domain"/>
    <property type="match status" value="1"/>
</dbReference>
<reference evidence="7" key="1">
    <citation type="submission" date="2022-02" db="EMBL/GenBank/DDBJ databases">
        <authorList>
            <person name="King R."/>
        </authorList>
    </citation>
    <scope>NUCLEOTIDE SEQUENCE</scope>
</reference>
<organism evidence="7 8">
    <name type="scientific">Spodoptera littoralis</name>
    <name type="common">Egyptian cotton leafworm</name>
    <dbReference type="NCBI Taxonomy" id="7109"/>
    <lineage>
        <taxon>Eukaryota</taxon>
        <taxon>Metazoa</taxon>
        <taxon>Ecdysozoa</taxon>
        <taxon>Arthropoda</taxon>
        <taxon>Hexapoda</taxon>
        <taxon>Insecta</taxon>
        <taxon>Pterygota</taxon>
        <taxon>Neoptera</taxon>
        <taxon>Endopterygota</taxon>
        <taxon>Lepidoptera</taxon>
        <taxon>Glossata</taxon>
        <taxon>Ditrysia</taxon>
        <taxon>Noctuoidea</taxon>
        <taxon>Noctuidae</taxon>
        <taxon>Amphipyrinae</taxon>
        <taxon>Spodoptera</taxon>
    </lineage>
</organism>
<dbReference type="AlphaFoldDB" id="A0A9P0I8Y1"/>
<comment type="similarity">
    <text evidence="2">Belongs to the GMC oxidoreductase family.</text>
</comment>
<sequence length="589" mass="65129">MNRGDGGDFAMADAAAAISTIQSMQIALQLLQSITPTAWRFPPQCSLQDGDSFDFIVVGGGSAGSVVASRLSENKNVNVLLIEAGGYPPLESEYPAWFGLLSRSVYDYNITSKNDGKTAQHFQNKVFPFNQGKMLGGSGSIHHMMHTKGDPHDYDEWALSLSDAWTFEYFQEYLKKMETLIDTHLLEPEDIPYHGTDGPVKVAKDTRKANEKYLKAFEELGHRIVSDINAVNPVIGYAENFFEIADGIRQSTALGYLGRAKNRPNLCLALFTSATNILIEQQKAVGVQVATDSGETYKIYADKEVIVSAGAINSPKLLMLSGIGPKEHLESFDIDVIADLPVGENMLDQTCAPVLFKTDKCDTTTPAANPHEFPTPTFNGYVSLDSENPYADYISINLEFQCSSTDLLQLSTNLFGYSYDLSQTFYDASKDRKILFSVIGILKQKSHGQVLLASKDPSVNPRVYTGMFSNEDDLDLLARAFMDFVKVLDTDYFRSVNASIVDIGLCKEEKTEYDYWKCYALATSSPMWHFGSTCAMGKVLDPQMKVLGVDSLRVVDASSMPSLIRGKIHTAVVAVAERGVDFIRNYWHL</sequence>